<dbReference type="EMBL" id="CM000882">
    <property type="protein sequence ID" value="PNT66584.1"/>
    <property type="molecule type" value="Genomic_DNA"/>
</dbReference>
<dbReference type="ExpressionAtlas" id="A0A2K2CX29">
    <property type="expression patterns" value="baseline and differential"/>
</dbReference>
<evidence type="ECO:0000256" key="4">
    <source>
        <dbReference type="SAM" id="MobiDB-lite"/>
    </source>
</evidence>
<dbReference type="GO" id="GO:0008333">
    <property type="term" value="P:endosome to lysosome transport"/>
    <property type="evidence" value="ECO:0000318"/>
    <property type="project" value="GO_Central"/>
</dbReference>
<evidence type="ECO:0000313" key="5">
    <source>
        <dbReference type="EMBL" id="PNT66584.1"/>
    </source>
</evidence>
<dbReference type="Pfam" id="PF14712">
    <property type="entry name" value="Snapin_Pallidin"/>
    <property type="match status" value="1"/>
</dbReference>
<evidence type="ECO:0000256" key="1">
    <source>
        <dbReference type="ARBA" id="ARBA00006111"/>
    </source>
</evidence>
<dbReference type="Proteomes" id="UP000008810">
    <property type="component" value="Chromosome 3"/>
</dbReference>
<accession>A0A2K2CX29</accession>
<dbReference type="InterPro" id="IPR028119">
    <property type="entry name" value="Snapin/Pallidin/Snn1"/>
</dbReference>
<gene>
    <name evidence="6" type="primary">LOC100833799</name>
    <name evidence="5" type="ORF">BRADI_3g14270v3</name>
</gene>
<dbReference type="STRING" id="15368.A0A2K2CX29"/>
<dbReference type="InterPro" id="IPR017246">
    <property type="entry name" value="Snapin"/>
</dbReference>
<dbReference type="EnsemblPlants" id="PNT66584">
    <property type="protein sequence ID" value="PNT66584"/>
    <property type="gene ID" value="BRADI_3g14270v3"/>
</dbReference>
<reference evidence="5 6" key="1">
    <citation type="journal article" date="2010" name="Nature">
        <title>Genome sequencing and analysis of the model grass Brachypodium distachyon.</title>
        <authorList>
            <consortium name="International Brachypodium Initiative"/>
        </authorList>
    </citation>
    <scope>NUCLEOTIDE SEQUENCE [LARGE SCALE GENOMIC DNA]</scope>
    <source>
        <strain evidence="5">Bd21</strain>
        <strain evidence="6">cv. Bd21</strain>
    </source>
</reference>
<keyword evidence="7" id="KW-1185">Reference proteome</keyword>
<reference evidence="6" key="3">
    <citation type="submission" date="2018-08" db="UniProtKB">
        <authorList>
            <consortium name="EnsemblPlants"/>
        </authorList>
    </citation>
    <scope>IDENTIFICATION</scope>
    <source>
        <strain evidence="6">cv. Bd21</strain>
    </source>
</reference>
<comment type="similarity">
    <text evidence="1">Belongs to the SNAPIN family.</text>
</comment>
<dbReference type="PANTHER" id="PTHR31305:SF2">
    <property type="entry name" value="SNARE-ASSOCIATED PROTEIN SNAPIN"/>
    <property type="match status" value="1"/>
</dbReference>
<dbReference type="Gramene" id="PNT66584">
    <property type="protein sequence ID" value="PNT66584"/>
    <property type="gene ID" value="BRADI_3g14270v3"/>
</dbReference>
<dbReference type="GO" id="GO:0030141">
    <property type="term" value="C:secretory granule"/>
    <property type="evidence" value="ECO:0000318"/>
    <property type="project" value="GO_Central"/>
</dbReference>
<evidence type="ECO:0000256" key="3">
    <source>
        <dbReference type="ARBA" id="ARBA00033330"/>
    </source>
</evidence>
<evidence type="ECO:0000313" key="6">
    <source>
        <dbReference type="EnsemblPlants" id="PNT66584"/>
    </source>
</evidence>
<dbReference type="PANTHER" id="PTHR31305">
    <property type="entry name" value="SNARE-ASSOCIATED PROTEIN SNAPIN"/>
    <property type="match status" value="1"/>
</dbReference>
<dbReference type="OrthoDB" id="5399166at2759"/>
<dbReference type="GO" id="GO:0031083">
    <property type="term" value="C:BLOC-1 complex"/>
    <property type="evidence" value="ECO:0007669"/>
    <property type="project" value="InterPro"/>
</dbReference>
<reference evidence="5" key="2">
    <citation type="submission" date="2017-06" db="EMBL/GenBank/DDBJ databases">
        <title>WGS assembly of Brachypodium distachyon.</title>
        <authorList>
            <consortium name="The International Brachypodium Initiative"/>
            <person name="Lucas S."/>
            <person name="Harmon-Smith M."/>
            <person name="Lail K."/>
            <person name="Tice H."/>
            <person name="Grimwood J."/>
            <person name="Bruce D."/>
            <person name="Barry K."/>
            <person name="Shu S."/>
            <person name="Lindquist E."/>
            <person name="Wang M."/>
            <person name="Pitluck S."/>
            <person name="Vogel J.P."/>
            <person name="Garvin D.F."/>
            <person name="Mockler T.C."/>
            <person name="Schmutz J."/>
            <person name="Rokhsar D."/>
            <person name="Bevan M.W."/>
        </authorList>
    </citation>
    <scope>NUCLEOTIDE SEQUENCE</scope>
    <source>
        <strain evidence="5">Bd21</strain>
    </source>
</reference>
<dbReference type="GO" id="GO:0007040">
    <property type="term" value="P:lysosome organization"/>
    <property type="evidence" value="ECO:0000318"/>
    <property type="project" value="GO_Central"/>
</dbReference>
<dbReference type="AlphaFoldDB" id="A0A2K2CX29"/>
<sequence length="188" mass="20012">MRAKLKKSPFIRPNWRPSKRPLDPLIIRFVSSPLDGTPTRMDGSDLPAASCPTATTGVAGDGPPETAGEDPATATHPERCEALAAAIAGVLGGALEEHEARAAATARSQGELAAAIDRLNGELDKLLENAPSPVIAQHAARISSIRKRVLALNMLLRAIQRRIDNIDRMVSTGVTSDHPSRAQLQNHN</sequence>
<dbReference type="GO" id="GO:0032418">
    <property type="term" value="P:lysosome localization"/>
    <property type="evidence" value="ECO:0000318"/>
    <property type="project" value="GO_Central"/>
</dbReference>
<dbReference type="GO" id="GO:0006886">
    <property type="term" value="P:intracellular protein transport"/>
    <property type="evidence" value="ECO:0007669"/>
    <property type="project" value="InterPro"/>
</dbReference>
<proteinExistence type="inferred from homology"/>
<protein>
    <recommendedName>
        <fullName evidence="3">Biogenesis of lysosome-related organelles complex 1 subunit 7</fullName>
    </recommendedName>
</protein>
<evidence type="ECO:0000313" key="7">
    <source>
        <dbReference type="Proteomes" id="UP000008810"/>
    </source>
</evidence>
<name>A0A2K2CX29_BRADI</name>
<evidence type="ECO:0000256" key="2">
    <source>
        <dbReference type="ARBA" id="ARBA00023054"/>
    </source>
</evidence>
<keyword evidence="2" id="KW-0175">Coiled coil</keyword>
<dbReference type="GO" id="GO:0000149">
    <property type="term" value="F:SNARE binding"/>
    <property type="evidence" value="ECO:0000318"/>
    <property type="project" value="GO_Central"/>
</dbReference>
<organism evidence="5">
    <name type="scientific">Brachypodium distachyon</name>
    <name type="common">Purple false brome</name>
    <name type="synonym">Trachynia distachya</name>
    <dbReference type="NCBI Taxonomy" id="15368"/>
    <lineage>
        <taxon>Eukaryota</taxon>
        <taxon>Viridiplantae</taxon>
        <taxon>Streptophyta</taxon>
        <taxon>Embryophyta</taxon>
        <taxon>Tracheophyta</taxon>
        <taxon>Spermatophyta</taxon>
        <taxon>Magnoliopsida</taxon>
        <taxon>Liliopsida</taxon>
        <taxon>Poales</taxon>
        <taxon>Poaceae</taxon>
        <taxon>BOP clade</taxon>
        <taxon>Pooideae</taxon>
        <taxon>Stipodae</taxon>
        <taxon>Brachypodieae</taxon>
        <taxon>Brachypodium</taxon>
    </lineage>
</organism>
<feature type="region of interest" description="Disordered" evidence="4">
    <location>
        <begin position="36"/>
        <end position="75"/>
    </location>
</feature>